<name>A0A815KL61_9BILA</name>
<protein>
    <submittedName>
        <fullName evidence="3">Uncharacterized protein</fullName>
    </submittedName>
</protein>
<keyword evidence="2" id="KW-1133">Transmembrane helix</keyword>
<gene>
    <name evidence="3" type="ORF">VCS650_LOCUS36140</name>
</gene>
<reference evidence="3" key="1">
    <citation type="submission" date="2021-02" db="EMBL/GenBank/DDBJ databases">
        <authorList>
            <person name="Nowell W R."/>
        </authorList>
    </citation>
    <scope>NUCLEOTIDE SEQUENCE</scope>
</reference>
<keyword evidence="2" id="KW-0472">Membrane</keyword>
<dbReference type="OrthoDB" id="10052098at2759"/>
<evidence type="ECO:0000256" key="1">
    <source>
        <dbReference type="SAM" id="MobiDB-lite"/>
    </source>
</evidence>
<evidence type="ECO:0000313" key="3">
    <source>
        <dbReference type="EMBL" id="CAF1394590.1"/>
    </source>
</evidence>
<sequence>MAARFLRGFEPQHTHRILDELAPSQKMRKPIENFFDIPIVSLEDAAEPLVSLVPNVKEMVCKAKEQCDKPRDEWEPRENSFYIILNNTLRAEDKEKLKPWQLYLKVFISSLEKLPSGKYLLGGDFHYEQFLGKAGDRTLFNIDCESGVESDYPLSGLSRGKNATFQENNTRETSSHSTSSHHHSSRPSKGPMPPKFPPELMCLNTFGSPLAGESREMIRNLLKRIWKKFLELNLFKKHSSNEHTLEKELLSTRIYLISLIVCLSIITITVALIVRPVDKIEYKPSHEKFSQLLRKYPNTLRCPCSKSSTSYDKFVTTEVYFHQVCSSEFIQQTWIEKLFTSKNISSESIDDARITLSFFWQTVAGLCIASKKSWSDVLANFGGTSLITPTATAEQVIRIQAENALQNQMNLSKTTSTRNLLTFQRLARADQVVSALQTNFYLRYLPVQLNPWNSLNMTARTFGNCTCLNIEGCPRSATFIDNYDHLVNVPGMVVDCLIVDGTLASTLECYYNQSCISILHGQLSTNIQPLSNTSNRNFSMYSTVQSIFNKSMIDETITEVRFDKYFSECNCPFCSYSYTRRFDIYFIFTAVSGSIGILSFIIRHIASFVATKILRRKNRILSKENVSAMTSMEQNRNQRIQLRIRLLLNKLWQAIISLNLFEKQTHRTPTNIYREQLLTRFFIFLMVSLSIAAGVYTFVVKQNQVITKSYPSLDTYRQLYKDHPTTLNCPCSEISIPSEVFLNVTFVLHQVCSSDLVSLEWLHYLTSFNPIHLPPDIELSGVADFRKMSVSYFQLLAAFCSLAETNIADAQYIFMNTEFINDRVASESSFTEQTEAMITSFIRTTSYDFVQIFNWTKLIFLNSPLYNGLNTNVVIYKISNSQVFPYFHPHLVVGSVLDDSPQLVGTCTCGVDPASCYAIPVLYVNTSYLDNINKYLFFKVLYLGCSPLSGFLMSRTAWWYNNTYMKHIQATYSIAIHIQPSSNIKPLNASISTRFGDINTTDLLSEMLIEKTINKASFDRFYNACKPSFCSYTVVQRRNYIVIIFLLISICSGLNKGLQLLVPLIGKIIFICYDWRKNRNTQQGSSSIDVRFRNFPRIIYVKIKNFNIYETESTDNTLIRQQQIYTRVYLFLYIILLSIVLFYTILIERRISKTQALQSLNESERLLSLYSDDISCPCTYTSIPYRNFITELQSIRIIVFADVSHYAGGSTNYGEDYSLWGKSFIESLEQLCSLAQDNVKNNINVFLASTLFTNQLMSRTLFDTEMDETLSQFKNKTKTTFAHMLDFIRSTIQGNALLYITTEAWRLVTVESDGKSDTDFLSVPVTFNNTQENTSCSCVTLRTCRIPRQIKDADDSFPIVGLVIGCHHLETLLSSSLTCFYSIECINVLRNAFYTGPATLHEFIGLNAQRTRFSVRDTVEKIAYEMFIESWSSSNISYEGYFNSCSPSYCIYTYYQKSDALEILTTFLSAYGSLSIVVYFIVPYLIKIIKKVLICFRITQQQ</sequence>
<comment type="caution">
    <text evidence="3">The sequence shown here is derived from an EMBL/GenBank/DDBJ whole genome shotgun (WGS) entry which is preliminary data.</text>
</comment>
<feature type="transmembrane region" description="Helical" evidence="2">
    <location>
        <begin position="254"/>
        <end position="274"/>
    </location>
</feature>
<evidence type="ECO:0000313" key="4">
    <source>
        <dbReference type="Proteomes" id="UP000663891"/>
    </source>
</evidence>
<dbReference type="Proteomes" id="UP000663891">
    <property type="component" value="Unassembled WGS sequence"/>
</dbReference>
<keyword evidence="2" id="KW-0812">Transmembrane</keyword>
<feature type="transmembrane region" description="Helical" evidence="2">
    <location>
        <begin position="1040"/>
        <end position="1073"/>
    </location>
</feature>
<dbReference type="EMBL" id="CAJNON010000864">
    <property type="protein sequence ID" value="CAF1394590.1"/>
    <property type="molecule type" value="Genomic_DNA"/>
</dbReference>
<accession>A0A815KL61</accession>
<feature type="region of interest" description="Disordered" evidence="1">
    <location>
        <begin position="167"/>
        <end position="194"/>
    </location>
</feature>
<feature type="transmembrane region" description="Helical" evidence="2">
    <location>
        <begin position="677"/>
        <end position="699"/>
    </location>
</feature>
<evidence type="ECO:0000256" key="2">
    <source>
        <dbReference type="SAM" id="Phobius"/>
    </source>
</evidence>
<proteinExistence type="predicted"/>
<feature type="transmembrane region" description="Helical" evidence="2">
    <location>
        <begin position="1463"/>
        <end position="1486"/>
    </location>
</feature>
<feature type="transmembrane region" description="Helical" evidence="2">
    <location>
        <begin position="1128"/>
        <end position="1146"/>
    </location>
</feature>
<organism evidence="3 4">
    <name type="scientific">Adineta steineri</name>
    <dbReference type="NCBI Taxonomy" id="433720"/>
    <lineage>
        <taxon>Eukaryota</taxon>
        <taxon>Metazoa</taxon>
        <taxon>Spiralia</taxon>
        <taxon>Gnathifera</taxon>
        <taxon>Rotifera</taxon>
        <taxon>Eurotatoria</taxon>
        <taxon>Bdelloidea</taxon>
        <taxon>Adinetida</taxon>
        <taxon>Adinetidae</taxon>
        <taxon>Adineta</taxon>
    </lineage>
</organism>
<feature type="transmembrane region" description="Helical" evidence="2">
    <location>
        <begin position="584"/>
        <end position="610"/>
    </location>
</feature>